<feature type="compositionally biased region" description="Polar residues" evidence="1">
    <location>
        <begin position="24"/>
        <end position="39"/>
    </location>
</feature>
<sequence length="288" mass="32989">PAAAAAAAAPPPPNSIAAASDSAHSTPSTSRAPQDSVTVKQELIEESNQNPVDHFPQHHPHGFGYPATPGTGQEATTGPGSEQQQEETTTMGPIGPVMPVFPAEDDRMMRRERSRERTPPTRTWNRFDASNREDRRRSRSRSPRNSRSGSPPSKQRRRHGHRQRSPRRRRSYSRSPLRDHERSARSESGEPREREYLGDPCAFCNSPLHNAIFCDEYTTYEERVQQSKFRDLCSTCLERRDPRYCNTQEHRMRSCSNCGKHNSHQAFCKFIINKLKRRPNGQDRRRNY</sequence>
<evidence type="ECO:0000256" key="1">
    <source>
        <dbReference type="SAM" id="MobiDB-lite"/>
    </source>
</evidence>
<keyword evidence="3" id="KW-1185">Reference proteome</keyword>
<reference evidence="2" key="1">
    <citation type="submission" date="2023-10" db="EMBL/GenBank/DDBJ databases">
        <title>Genome assembly of Pristionchus species.</title>
        <authorList>
            <person name="Yoshida K."/>
            <person name="Sommer R.J."/>
        </authorList>
    </citation>
    <scope>NUCLEOTIDE SEQUENCE</scope>
    <source>
        <strain evidence="2">RS5133</strain>
    </source>
</reference>
<dbReference type="AlphaFoldDB" id="A0AAV5VMS9"/>
<feature type="compositionally biased region" description="Basic and acidic residues" evidence="1">
    <location>
        <begin position="104"/>
        <end position="119"/>
    </location>
</feature>
<proteinExistence type="predicted"/>
<feature type="compositionally biased region" description="Polar residues" evidence="1">
    <location>
        <begin position="70"/>
        <end position="91"/>
    </location>
</feature>
<comment type="caution">
    <text evidence="2">The sequence shown here is derived from an EMBL/GenBank/DDBJ whole genome shotgun (WGS) entry which is preliminary data.</text>
</comment>
<gene>
    <name evidence="2" type="ORF">PFISCL1PPCAC_10930</name>
</gene>
<protein>
    <submittedName>
        <fullName evidence="2">Uncharacterized protein</fullName>
    </submittedName>
</protein>
<name>A0AAV5VMS9_9BILA</name>
<feature type="region of interest" description="Disordered" evidence="1">
    <location>
        <begin position="1"/>
        <end position="194"/>
    </location>
</feature>
<evidence type="ECO:0000313" key="2">
    <source>
        <dbReference type="EMBL" id="GMT19633.1"/>
    </source>
</evidence>
<dbReference type="Proteomes" id="UP001432322">
    <property type="component" value="Unassembled WGS sequence"/>
</dbReference>
<accession>A0AAV5VMS9</accession>
<feature type="compositionally biased region" description="Basic and acidic residues" evidence="1">
    <location>
        <begin position="176"/>
        <end position="194"/>
    </location>
</feature>
<feature type="non-terminal residue" evidence="2">
    <location>
        <position position="1"/>
    </location>
</feature>
<evidence type="ECO:0000313" key="3">
    <source>
        <dbReference type="Proteomes" id="UP001432322"/>
    </source>
</evidence>
<organism evidence="2 3">
    <name type="scientific">Pristionchus fissidentatus</name>
    <dbReference type="NCBI Taxonomy" id="1538716"/>
    <lineage>
        <taxon>Eukaryota</taxon>
        <taxon>Metazoa</taxon>
        <taxon>Ecdysozoa</taxon>
        <taxon>Nematoda</taxon>
        <taxon>Chromadorea</taxon>
        <taxon>Rhabditida</taxon>
        <taxon>Rhabditina</taxon>
        <taxon>Diplogasteromorpha</taxon>
        <taxon>Diplogasteroidea</taxon>
        <taxon>Neodiplogasteridae</taxon>
        <taxon>Pristionchus</taxon>
    </lineage>
</organism>
<feature type="compositionally biased region" description="Basic residues" evidence="1">
    <location>
        <begin position="154"/>
        <end position="172"/>
    </location>
</feature>
<dbReference type="EMBL" id="BTSY01000003">
    <property type="protein sequence ID" value="GMT19633.1"/>
    <property type="molecule type" value="Genomic_DNA"/>
</dbReference>